<evidence type="ECO:0000313" key="1">
    <source>
        <dbReference type="EMBL" id="KAG2496661.1"/>
    </source>
</evidence>
<reference evidence="1" key="1">
    <citation type="journal article" date="2020" name="bioRxiv">
        <title>Comparative genomics of Chlamydomonas.</title>
        <authorList>
            <person name="Craig R.J."/>
            <person name="Hasan A.R."/>
            <person name="Ness R.W."/>
            <person name="Keightley P.D."/>
        </authorList>
    </citation>
    <scope>NUCLEOTIDE SEQUENCE</scope>
    <source>
        <strain evidence="1">CCAP 11/70</strain>
    </source>
</reference>
<evidence type="ECO:0008006" key="3">
    <source>
        <dbReference type="Google" id="ProtNLM"/>
    </source>
</evidence>
<name>A0A836C186_9CHLO</name>
<dbReference type="EMBL" id="JAEHOE010000018">
    <property type="protein sequence ID" value="KAG2496661.1"/>
    <property type="molecule type" value="Genomic_DNA"/>
</dbReference>
<keyword evidence="2" id="KW-1185">Reference proteome</keyword>
<accession>A0A836C186</accession>
<evidence type="ECO:0000313" key="2">
    <source>
        <dbReference type="Proteomes" id="UP000612055"/>
    </source>
</evidence>
<gene>
    <name evidence="1" type="ORF">HYH03_005481</name>
</gene>
<sequence>MCSINDLLTSGCLAASAHATLWRELNSTDRSGLAAARLVSRSFRAFVDGEVTELRLRLELVLAGPPAALYDPSKHWLNRWPRCTKVTLHAEA</sequence>
<organism evidence="1 2">
    <name type="scientific">Edaphochlamys debaryana</name>
    <dbReference type="NCBI Taxonomy" id="47281"/>
    <lineage>
        <taxon>Eukaryota</taxon>
        <taxon>Viridiplantae</taxon>
        <taxon>Chlorophyta</taxon>
        <taxon>core chlorophytes</taxon>
        <taxon>Chlorophyceae</taxon>
        <taxon>CS clade</taxon>
        <taxon>Chlamydomonadales</taxon>
        <taxon>Chlamydomonadales incertae sedis</taxon>
        <taxon>Edaphochlamys</taxon>
    </lineage>
</organism>
<proteinExistence type="predicted"/>
<comment type="caution">
    <text evidence="1">The sequence shown here is derived from an EMBL/GenBank/DDBJ whole genome shotgun (WGS) entry which is preliminary data.</text>
</comment>
<dbReference type="AlphaFoldDB" id="A0A836C186"/>
<protein>
    <recommendedName>
        <fullName evidence="3">F-box domain-containing protein</fullName>
    </recommendedName>
</protein>
<dbReference type="Proteomes" id="UP000612055">
    <property type="component" value="Unassembled WGS sequence"/>
</dbReference>